<gene>
    <name evidence="1" type="ORF">ABFW12_12160</name>
</gene>
<protein>
    <submittedName>
        <fullName evidence="1">Carboxymuconolactone decarboxylase family protein</fullName>
    </submittedName>
</protein>
<evidence type="ECO:0000313" key="2">
    <source>
        <dbReference type="Proteomes" id="UP001558474"/>
    </source>
</evidence>
<dbReference type="Gene3D" id="1.20.1290.10">
    <property type="entry name" value="AhpD-like"/>
    <property type="match status" value="1"/>
</dbReference>
<dbReference type="EMBL" id="JBDLOU010000021">
    <property type="protein sequence ID" value="MEX3738984.1"/>
    <property type="molecule type" value="Genomic_DNA"/>
</dbReference>
<evidence type="ECO:0000313" key="1">
    <source>
        <dbReference type="EMBL" id="MEX3738984.1"/>
    </source>
</evidence>
<dbReference type="PANTHER" id="PTHR34846">
    <property type="entry name" value="4-CARBOXYMUCONOLACTONE DECARBOXYLASE FAMILY PROTEIN (AFU_ORTHOLOGUE AFUA_6G11590)"/>
    <property type="match status" value="1"/>
</dbReference>
<dbReference type="Proteomes" id="UP001558474">
    <property type="component" value="Unassembled WGS sequence"/>
</dbReference>
<organism evidence="1 2">
    <name type="scientific">Mycolicibacterium porcinum</name>
    <dbReference type="NCBI Taxonomy" id="39693"/>
    <lineage>
        <taxon>Bacteria</taxon>
        <taxon>Bacillati</taxon>
        <taxon>Actinomycetota</taxon>
        <taxon>Actinomycetes</taxon>
        <taxon>Mycobacteriales</taxon>
        <taxon>Mycobacteriaceae</taxon>
        <taxon>Mycolicibacterium</taxon>
    </lineage>
</organism>
<dbReference type="SUPFAM" id="SSF69118">
    <property type="entry name" value="AhpD-like"/>
    <property type="match status" value="1"/>
</dbReference>
<keyword evidence="2" id="KW-1185">Reference proteome</keyword>
<name>A0ABV3VGR7_9MYCO</name>
<accession>A0ABV3VGR7</accession>
<dbReference type="InterPro" id="IPR029032">
    <property type="entry name" value="AhpD-like"/>
</dbReference>
<reference evidence="1 2" key="1">
    <citation type="submission" date="2024-04" db="EMBL/GenBank/DDBJ databases">
        <title>Genomic Markers of Mycobacteria.</title>
        <authorList>
            <person name="Soliman M.S."/>
            <person name="Elkholy A."/>
            <person name="Soliman N.S."/>
            <person name="Abbas A."/>
            <person name="Khayrat S."/>
            <person name="Shawky S."/>
        </authorList>
    </citation>
    <scope>NUCLEOTIDE SEQUENCE [LARGE SCALE GENOMIC DNA]</scope>
    <source>
        <strain evidence="1 2">Egy-CU-AM5</strain>
    </source>
</reference>
<proteinExistence type="predicted"/>
<dbReference type="RefSeq" id="WP_368573056.1">
    <property type="nucleotide sequence ID" value="NZ_JBDLOU010000021.1"/>
</dbReference>
<sequence length="197" mass="21117">MTAVNETLGGRLPLVDPAGLTPEQQDLAASVRATQLPWAVDAGFEITSPDGRLIGPFNAFLHHPEIASRFLAFSAGESRYTTLSERIREIVILAVGGVWAAEYELYAHSVLAANVGIDRTAIQALAHGEAPTSLHGDELIAAELAQQLSKNHRIDEALYRDAEAAFGRRGLFDIVALMGQYLTVSALLSLFEVPAPG</sequence>
<dbReference type="PANTHER" id="PTHR34846:SF11">
    <property type="entry name" value="4-CARBOXYMUCONOLACTONE DECARBOXYLASE FAMILY PROTEIN (AFU_ORTHOLOGUE AFUA_6G11590)"/>
    <property type="match status" value="1"/>
</dbReference>
<comment type="caution">
    <text evidence="1">The sequence shown here is derived from an EMBL/GenBank/DDBJ whole genome shotgun (WGS) entry which is preliminary data.</text>
</comment>